<evidence type="ECO:0000256" key="1">
    <source>
        <dbReference type="ARBA" id="ARBA00004127"/>
    </source>
</evidence>
<feature type="transmembrane region" description="Helical" evidence="5">
    <location>
        <begin position="41"/>
        <end position="64"/>
    </location>
</feature>
<dbReference type="GO" id="GO:0032259">
    <property type="term" value="P:methylation"/>
    <property type="evidence" value="ECO:0007669"/>
    <property type="project" value="UniProtKB-KW"/>
</dbReference>
<gene>
    <name evidence="6" type="ORF">E6K72_05085</name>
</gene>
<name>A0A538SYP6_UNCEI</name>
<dbReference type="Gene3D" id="1.20.120.1630">
    <property type="match status" value="1"/>
</dbReference>
<dbReference type="InterPro" id="IPR007318">
    <property type="entry name" value="Phopholipid_MeTrfase"/>
</dbReference>
<keyword evidence="3 5" id="KW-1133">Transmembrane helix</keyword>
<comment type="caution">
    <text evidence="6">The sequence shown here is derived from an EMBL/GenBank/DDBJ whole genome shotgun (WGS) entry which is preliminary data.</text>
</comment>
<organism evidence="6 7">
    <name type="scientific">Eiseniibacteriota bacterium</name>
    <dbReference type="NCBI Taxonomy" id="2212470"/>
    <lineage>
        <taxon>Bacteria</taxon>
        <taxon>Candidatus Eiseniibacteriota</taxon>
    </lineage>
</organism>
<dbReference type="EMBL" id="VBOS01000168">
    <property type="protein sequence ID" value="TMQ56485.1"/>
    <property type="molecule type" value="Genomic_DNA"/>
</dbReference>
<protein>
    <submittedName>
        <fullName evidence="6">Isoprenylcysteine carboxylmethyltransferase family protein</fullName>
    </submittedName>
</protein>
<keyword evidence="2 5" id="KW-0812">Transmembrane</keyword>
<proteinExistence type="predicted"/>
<evidence type="ECO:0000256" key="4">
    <source>
        <dbReference type="ARBA" id="ARBA00023136"/>
    </source>
</evidence>
<dbReference type="Pfam" id="PF04191">
    <property type="entry name" value="PEMT"/>
    <property type="match status" value="1"/>
</dbReference>
<reference evidence="6 7" key="1">
    <citation type="journal article" date="2019" name="Nat. Microbiol.">
        <title>Mediterranean grassland soil C-N compound turnover is dependent on rainfall and depth, and is mediated by genomically divergent microorganisms.</title>
        <authorList>
            <person name="Diamond S."/>
            <person name="Andeer P.F."/>
            <person name="Li Z."/>
            <person name="Crits-Christoph A."/>
            <person name="Burstein D."/>
            <person name="Anantharaman K."/>
            <person name="Lane K.R."/>
            <person name="Thomas B.C."/>
            <person name="Pan C."/>
            <person name="Northen T.R."/>
            <person name="Banfield J.F."/>
        </authorList>
    </citation>
    <scope>NUCLEOTIDE SEQUENCE [LARGE SCALE GENOMIC DNA]</scope>
    <source>
        <strain evidence="6">WS_2</strain>
    </source>
</reference>
<dbReference type="InterPro" id="IPR052527">
    <property type="entry name" value="Metal_cation-efflux_comp"/>
</dbReference>
<sequence length="155" mass="16859">MTDPSDKPNVVALPPLIYLAALVGTFVMNALLPLRLPVGTLVGWAGGGLMVAAVGLAITARRAFARAGTNVNPMQPATAIVASGPYRWTRNPMYAGMTALLVGFSLTTRMAWALILLAPVLAIMHWGVVLREERYLTRKFGAEYEAYRAQVRRYL</sequence>
<dbReference type="PANTHER" id="PTHR43847">
    <property type="entry name" value="BLL3993 PROTEIN"/>
    <property type="match status" value="1"/>
</dbReference>
<dbReference type="GO" id="GO:0012505">
    <property type="term" value="C:endomembrane system"/>
    <property type="evidence" value="ECO:0007669"/>
    <property type="project" value="UniProtKB-SubCell"/>
</dbReference>
<evidence type="ECO:0000256" key="5">
    <source>
        <dbReference type="SAM" id="Phobius"/>
    </source>
</evidence>
<dbReference type="Proteomes" id="UP000317716">
    <property type="component" value="Unassembled WGS sequence"/>
</dbReference>
<accession>A0A538SYP6</accession>
<evidence type="ECO:0000256" key="3">
    <source>
        <dbReference type="ARBA" id="ARBA00022989"/>
    </source>
</evidence>
<dbReference type="GO" id="GO:0008168">
    <property type="term" value="F:methyltransferase activity"/>
    <property type="evidence" value="ECO:0007669"/>
    <property type="project" value="UniProtKB-KW"/>
</dbReference>
<evidence type="ECO:0000313" key="6">
    <source>
        <dbReference type="EMBL" id="TMQ56485.1"/>
    </source>
</evidence>
<dbReference type="AlphaFoldDB" id="A0A538SYP6"/>
<keyword evidence="6" id="KW-0808">Transferase</keyword>
<evidence type="ECO:0000256" key="2">
    <source>
        <dbReference type="ARBA" id="ARBA00022692"/>
    </source>
</evidence>
<dbReference type="PANTHER" id="PTHR43847:SF1">
    <property type="entry name" value="BLL3993 PROTEIN"/>
    <property type="match status" value="1"/>
</dbReference>
<feature type="transmembrane region" description="Helical" evidence="5">
    <location>
        <begin position="12"/>
        <end position="34"/>
    </location>
</feature>
<evidence type="ECO:0000313" key="7">
    <source>
        <dbReference type="Proteomes" id="UP000317716"/>
    </source>
</evidence>
<keyword evidence="4 5" id="KW-0472">Membrane</keyword>
<feature type="transmembrane region" description="Helical" evidence="5">
    <location>
        <begin position="110"/>
        <end position="130"/>
    </location>
</feature>
<comment type="subcellular location">
    <subcellularLocation>
        <location evidence="1">Endomembrane system</location>
        <topology evidence="1">Multi-pass membrane protein</topology>
    </subcellularLocation>
</comment>
<keyword evidence="6" id="KW-0489">Methyltransferase</keyword>